<protein>
    <recommendedName>
        <fullName evidence="2">Retrotransposon gag domain-containing protein</fullName>
    </recommendedName>
</protein>
<feature type="compositionally biased region" description="Basic and acidic residues" evidence="1">
    <location>
        <begin position="707"/>
        <end position="736"/>
    </location>
</feature>
<proteinExistence type="predicted"/>
<accession>A0A6G0JUP9</accession>
<feature type="compositionally biased region" description="Basic and acidic residues" evidence="1">
    <location>
        <begin position="577"/>
        <end position="620"/>
    </location>
</feature>
<comment type="caution">
    <text evidence="3">The sequence shown here is derived from an EMBL/GenBank/DDBJ whole genome shotgun (WGS) entry which is preliminary data.</text>
</comment>
<evidence type="ECO:0000313" key="3">
    <source>
        <dbReference type="EMBL" id="KAE9067437.1"/>
    </source>
</evidence>
<evidence type="ECO:0000256" key="1">
    <source>
        <dbReference type="SAM" id="MobiDB-lite"/>
    </source>
</evidence>
<reference evidence="3 4" key="1">
    <citation type="submission" date="2018-09" db="EMBL/GenBank/DDBJ databases">
        <title>Genomic investigation of the strawberry pathogen Phytophthora fragariae indicates pathogenicity is determined by transcriptional variation in three key races.</title>
        <authorList>
            <person name="Adams T.M."/>
            <person name="Armitage A.D."/>
            <person name="Sobczyk M.K."/>
            <person name="Bates H.J."/>
            <person name="Dunwell J.M."/>
            <person name="Nellist C.F."/>
            <person name="Harrison R.J."/>
        </authorList>
    </citation>
    <scope>NUCLEOTIDE SEQUENCE [LARGE SCALE GENOMIC DNA]</scope>
    <source>
        <strain evidence="3 4">ONT-3</strain>
    </source>
</reference>
<feature type="compositionally biased region" description="Basic and acidic residues" evidence="1">
    <location>
        <begin position="95"/>
        <end position="104"/>
    </location>
</feature>
<dbReference type="Pfam" id="PF03732">
    <property type="entry name" value="Retrotrans_gag"/>
    <property type="match status" value="1"/>
</dbReference>
<sequence length="802" mass="90376">MVKGSSAVPATPMKTSGARDDEPSSAPETPRMAVIAERSVSFEDDSADDLDTNMEEYDDLEEKAHAPAVVTPETPEGAIVTTTRSGGTRSLSRNLAKELDDVARSDPAYSDDDDDDYGEEKPSTKTERSSAKPQGNRPPLNGDTPAANKILGRCLELMLKESDWVPMFAPKPVRQAVWVDLSNELAWPVNSTSTRQVVDDTVSLLMAMGIEAQLYPSGLALQDWKPAAAGAELQKWKKKLRSAFGATGLGAGRQPVARQAGQVIDPANIPLPQTPKRKEDSSADGNATNKTFAASAERSPYFQDSYMVTPRSASRTARLAREIEASNSEQPTRRGSGKCPGWRLSGGDDSSDDGRDLLDFGNDGDDLATEFAQQMREASEMESMNVTPRLEIATHRPLAQIKPYAGLRDKQENSMQWLRAFVYEMKGTHTPPNEWCMAFELSLRDGALHRFRQLPRKTKRDWKLLNAEFIKYYCSQLNESSKTRYYSAQRTDKEHICDYLNRLNGYARNADIRFANSGREARDHVRRFLKTCGDKSLQKRLGHLQVSDIHELEGMINEILKMEDRSLNKDTPQQPQRSRDSSRGRDNYRRRDERRDETRDGYRRDRRDRDYNRRRDDQRNPPRVALAEASLTDLIAELNIRERRSEHADRSSSHHRGVSEDEYDSESEGSFKSDDRDSEDSDIEGRHLAAANENERRTAAPGTFGRSDNRPPRGDRPERSHSRDDRCPRDRRDGGRQHGPCAACGGLNHSAHYCFKRCKLCKQVHDAGKCEAFQELTNLVKSKIDKKDLSPELQNLVFGHLN</sequence>
<gene>
    <name evidence="3" type="ORF">PF010_g27459</name>
</gene>
<feature type="compositionally biased region" description="Basic and acidic residues" evidence="1">
    <location>
        <begin position="119"/>
        <end position="130"/>
    </location>
</feature>
<feature type="compositionally biased region" description="Low complexity" evidence="1">
    <location>
        <begin position="81"/>
        <end position="90"/>
    </location>
</feature>
<feature type="compositionally biased region" description="Basic and acidic residues" evidence="1">
    <location>
        <begin position="683"/>
        <end position="698"/>
    </location>
</feature>
<dbReference type="InterPro" id="IPR005162">
    <property type="entry name" value="Retrotrans_gag_dom"/>
</dbReference>
<feature type="compositionally biased region" description="Polar residues" evidence="1">
    <location>
        <begin position="283"/>
        <end position="292"/>
    </location>
</feature>
<feature type="compositionally biased region" description="Acidic residues" evidence="1">
    <location>
        <begin position="42"/>
        <end position="61"/>
    </location>
</feature>
<feature type="region of interest" description="Disordered" evidence="1">
    <location>
        <begin position="1"/>
        <end position="147"/>
    </location>
</feature>
<feature type="region of interest" description="Disordered" evidence="1">
    <location>
        <begin position="323"/>
        <end position="357"/>
    </location>
</feature>
<feature type="region of interest" description="Disordered" evidence="1">
    <location>
        <begin position="566"/>
        <end position="628"/>
    </location>
</feature>
<evidence type="ECO:0000313" key="4">
    <source>
        <dbReference type="Proteomes" id="UP000488956"/>
    </source>
</evidence>
<evidence type="ECO:0000259" key="2">
    <source>
        <dbReference type="Pfam" id="PF03732"/>
    </source>
</evidence>
<feature type="domain" description="Retrotransposon gag" evidence="2">
    <location>
        <begin position="439"/>
        <end position="512"/>
    </location>
</feature>
<dbReference type="Proteomes" id="UP000488956">
    <property type="component" value="Unassembled WGS sequence"/>
</dbReference>
<dbReference type="AlphaFoldDB" id="A0A6G0JUP9"/>
<dbReference type="EMBL" id="QXFX01003712">
    <property type="protein sequence ID" value="KAE9067437.1"/>
    <property type="molecule type" value="Genomic_DNA"/>
</dbReference>
<organism evidence="3 4">
    <name type="scientific">Phytophthora fragariae</name>
    <dbReference type="NCBI Taxonomy" id="53985"/>
    <lineage>
        <taxon>Eukaryota</taxon>
        <taxon>Sar</taxon>
        <taxon>Stramenopiles</taxon>
        <taxon>Oomycota</taxon>
        <taxon>Peronosporomycetes</taxon>
        <taxon>Peronosporales</taxon>
        <taxon>Peronosporaceae</taxon>
        <taxon>Phytophthora</taxon>
    </lineage>
</organism>
<name>A0A6G0JUP9_9STRA</name>
<feature type="compositionally biased region" description="Acidic residues" evidence="1">
    <location>
        <begin position="109"/>
        <end position="118"/>
    </location>
</feature>
<feature type="region of interest" description="Disordered" evidence="1">
    <location>
        <begin position="248"/>
        <end position="295"/>
    </location>
</feature>
<feature type="region of interest" description="Disordered" evidence="1">
    <location>
        <begin position="644"/>
        <end position="741"/>
    </location>
</feature>